<dbReference type="InterPro" id="IPR053789">
    <property type="entry name" value="TraA-like"/>
</dbReference>
<name>D0UZ78_9ACTN</name>
<evidence type="ECO:0000313" key="2">
    <source>
        <dbReference type="EMBL" id="ACX85530.1"/>
    </source>
</evidence>
<feature type="compositionally biased region" description="Polar residues" evidence="1">
    <location>
        <begin position="14"/>
        <end position="30"/>
    </location>
</feature>
<dbReference type="EMBL" id="GQ983381">
    <property type="protein sequence ID" value="ACX85530.1"/>
    <property type="molecule type" value="Genomic_DNA"/>
</dbReference>
<dbReference type="AlphaFoldDB" id="D0UZ78"/>
<evidence type="ECO:0000256" key="1">
    <source>
        <dbReference type="SAM" id="MobiDB-lite"/>
    </source>
</evidence>
<gene>
    <name evidence="2" type="ORF">pCQ3.29</name>
</gene>
<protein>
    <submittedName>
        <fullName evidence="2">PCQ3_29</fullName>
    </submittedName>
</protein>
<sequence length="182" mass="19823">MTTPPRPRHAPTVGQPQAPTSPKKVVNSQKNGGGFNLAPTVSLNVNAGNNNGTPTNGNTAGQAHNTKKGVPGSDFMSNEDIRAYCEHVRKEARNRATERAMDADHLEAVLRTIPDQAGSMSGSRARARRVSRQAKKIAAAEKAIQKYAALLYGTFEREYESDLRKVGKGRTQQNHRRPFSFG</sequence>
<keyword evidence="2" id="KW-0614">Plasmid</keyword>
<feature type="compositionally biased region" description="Low complexity" evidence="1">
    <location>
        <begin position="44"/>
        <end position="63"/>
    </location>
</feature>
<geneLocation type="plasmid" evidence="2">
    <name>pCQ3</name>
</geneLocation>
<feature type="region of interest" description="Disordered" evidence="1">
    <location>
        <begin position="1"/>
        <end position="75"/>
    </location>
</feature>
<accession>D0UZ78</accession>
<dbReference type="RefSeq" id="WP_012840415.1">
    <property type="nucleotide sequence ID" value="NC_013449.1"/>
</dbReference>
<reference evidence="2" key="1">
    <citation type="journal article" date="2010" name="J. Bacteriol.">
        <title>Characterization of the replication, transfer, and plasmid/lytic phage cycle of the Streptomyces plasmid-phage pZL12.</title>
        <authorList>
            <person name="Zhong L."/>
            <person name="Cheng Q."/>
            <person name="Tian X."/>
            <person name="Zhao L."/>
            <person name="Qin Z."/>
        </authorList>
    </citation>
    <scope>NUCLEOTIDE SEQUENCE</scope>
    <source>
        <strain evidence="2">W9</strain>
        <plasmid evidence="2">pCQ3</plasmid>
    </source>
</reference>
<dbReference type="NCBIfam" id="NF041213">
    <property type="entry name" value="plasmid_TraA"/>
    <property type="match status" value="1"/>
</dbReference>
<proteinExistence type="predicted"/>
<organism evidence="2">
    <name type="scientific">Streptomyces sp. W9</name>
    <dbReference type="NCBI Taxonomy" id="682410"/>
    <lineage>
        <taxon>Bacteria</taxon>
        <taxon>Bacillati</taxon>
        <taxon>Actinomycetota</taxon>
        <taxon>Actinomycetes</taxon>
        <taxon>Kitasatosporales</taxon>
        <taxon>Streptomycetaceae</taxon>
        <taxon>Streptomyces</taxon>
    </lineage>
</organism>